<dbReference type="GO" id="GO:0016491">
    <property type="term" value="F:oxidoreductase activity"/>
    <property type="evidence" value="ECO:0007669"/>
    <property type="project" value="UniProtKB-KW"/>
</dbReference>
<proteinExistence type="predicted"/>
<protein>
    <submittedName>
        <fullName evidence="2">NAD(P)-dependent dehydrogenase (Short-subunit alcohol dehydrogenase family)</fullName>
    </submittedName>
</protein>
<dbReference type="PANTHER" id="PTHR43157:SF31">
    <property type="entry name" value="PHOSPHATIDYLINOSITOL-GLYCAN BIOSYNTHESIS CLASS F PROTEIN"/>
    <property type="match status" value="1"/>
</dbReference>
<dbReference type="InterPro" id="IPR002347">
    <property type="entry name" value="SDR_fam"/>
</dbReference>
<reference evidence="2" key="1">
    <citation type="submission" date="2023-07" db="EMBL/GenBank/DDBJ databases">
        <title>Genomic Encyclopedia of Type Strains, Phase IV (KMG-IV): sequencing the most valuable type-strain genomes for metagenomic binning, comparative biology and taxonomic classification.</title>
        <authorList>
            <person name="Goeker M."/>
        </authorList>
    </citation>
    <scope>NUCLEOTIDE SEQUENCE</scope>
    <source>
        <strain evidence="2">DSM 26174</strain>
    </source>
</reference>
<sequence>MKKEIRQKSFEGMDLKDKTVVFTGGTDGLGKAAVTKLAKMGATIMLLGRNKAKTKAVVSELSAISKKENIYYVHCDLASQKSIRKASEIILDKCPKINFLINCAGANVGTRQTSEEGFEMNWAINHLGPLLLTKLLLNRIKETHNSKIINLSSATSGWIKMNYDDLQFAENWSLLKSYGQAKLAMIMCTRRLAKELEGTGVTVNALNPGFIKTNLLNNGTKGLDRIIGVPYMFLFASKAEIGGDRILRLALSDEFENVSGKFIYEDHIKNPNAEALISSNIERVWKISKEHIGLK</sequence>
<dbReference type="Pfam" id="PF00106">
    <property type="entry name" value="adh_short"/>
    <property type="match status" value="1"/>
</dbReference>
<organism evidence="2 3">
    <name type="scientific">Aureibacter tunicatorum</name>
    <dbReference type="NCBI Taxonomy" id="866807"/>
    <lineage>
        <taxon>Bacteria</taxon>
        <taxon>Pseudomonadati</taxon>
        <taxon>Bacteroidota</taxon>
        <taxon>Cytophagia</taxon>
        <taxon>Cytophagales</taxon>
        <taxon>Persicobacteraceae</taxon>
        <taxon>Aureibacter</taxon>
    </lineage>
</organism>
<name>A0AAE3XR10_9BACT</name>
<evidence type="ECO:0000313" key="3">
    <source>
        <dbReference type="Proteomes" id="UP001185092"/>
    </source>
</evidence>
<gene>
    <name evidence="2" type="ORF">HNQ88_004161</name>
</gene>
<dbReference type="EMBL" id="JAVDQD010000006">
    <property type="protein sequence ID" value="MDR6241085.1"/>
    <property type="molecule type" value="Genomic_DNA"/>
</dbReference>
<keyword evidence="1" id="KW-0560">Oxidoreductase</keyword>
<dbReference type="InterPro" id="IPR036291">
    <property type="entry name" value="NAD(P)-bd_dom_sf"/>
</dbReference>
<comment type="caution">
    <text evidence="2">The sequence shown here is derived from an EMBL/GenBank/DDBJ whole genome shotgun (WGS) entry which is preliminary data.</text>
</comment>
<evidence type="ECO:0000313" key="2">
    <source>
        <dbReference type="EMBL" id="MDR6241085.1"/>
    </source>
</evidence>
<dbReference type="Gene3D" id="3.40.50.720">
    <property type="entry name" value="NAD(P)-binding Rossmann-like Domain"/>
    <property type="match status" value="1"/>
</dbReference>
<dbReference type="PANTHER" id="PTHR43157">
    <property type="entry name" value="PHOSPHATIDYLINOSITOL-GLYCAN BIOSYNTHESIS CLASS F PROTEIN-RELATED"/>
    <property type="match status" value="1"/>
</dbReference>
<dbReference type="SUPFAM" id="SSF51735">
    <property type="entry name" value="NAD(P)-binding Rossmann-fold domains"/>
    <property type="match status" value="1"/>
</dbReference>
<accession>A0AAE3XR10</accession>
<keyword evidence="3" id="KW-1185">Reference proteome</keyword>
<dbReference type="RefSeq" id="WP_309941603.1">
    <property type="nucleotide sequence ID" value="NZ_AP025305.1"/>
</dbReference>
<dbReference type="Proteomes" id="UP001185092">
    <property type="component" value="Unassembled WGS sequence"/>
</dbReference>
<evidence type="ECO:0000256" key="1">
    <source>
        <dbReference type="ARBA" id="ARBA00023002"/>
    </source>
</evidence>
<dbReference type="AlphaFoldDB" id="A0AAE3XR10"/>
<dbReference type="PRINTS" id="PR00081">
    <property type="entry name" value="GDHRDH"/>
</dbReference>